<organism evidence="1 2">
    <name type="scientific">Mycena belliarum</name>
    <dbReference type="NCBI Taxonomy" id="1033014"/>
    <lineage>
        <taxon>Eukaryota</taxon>
        <taxon>Fungi</taxon>
        <taxon>Dikarya</taxon>
        <taxon>Basidiomycota</taxon>
        <taxon>Agaricomycotina</taxon>
        <taxon>Agaricomycetes</taxon>
        <taxon>Agaricomycetidae</taxon>
        <taxon>Agaricales</taxon>
        <taxon>Marasmiineae</taxon>
        <taxon>Mycenaceae</taxon>
        <taxon>Mycena</taxon>
    </lineage>
</organism>
<protein>
    <submittedName>
        <fullName evidence="1">Uncharacterized protein</fullName>
    </submittedName>
</protein>
<gene>
    <name evidence="1" type="ORF">B0H15DRAFT_135872</name>
</gene>
<sequence>MWRRARAVTPVARLRGAHTFVLPTVAGRSIAPPPLYLIAAQELVDRYPPLDPGHIFGLLAAVTEAFVWAIQGCCSSSTASCRVCFMSGPDALLRRASPMRDIGQRSMLFQNTSLNSCVLRARRDTSLSTSRGLAEIARK</sequence>
<comment type="caution">
    <text evidence="1">The sequence shown here is derived from an EMBL/GenBank/DDBJ whole genome shotgun (WGS) entry which is preliminary data.</text>
</comment>
<name>A0AAD6UDB1_9AGAR</name>
<keyword evidence="2" id="KW-1185">Reference proteome</keyword>
<dbReference type="EMBL" id="JARJCN010000014">
    <property type="protein sequence ID" value="KAJ7094714.1"/>
    <property type="molecule type" value="Genomic_DNA"/>
</dbReference>
<dbReference type="Proteomes" id="UP001222325">
    <property type="component" value="Unassembled WGS sequence"/>
</dbReference>
<evidence type="ECO:0000313" key="1">
    <source>
        <dbReference type="EMBL" id="KAJ7094714.1"/>
    </source>
</evidence>
<proteinExistence type="predicted"/>
<evidence type="ECO:0000313" key="2">
    <source>
        <dbReference type="Proteomes" id="UP001222325"/>
    </source>
</evidence>
<dbReference type="AlphaFoldDB" id="A0AAD6UDB1"/>
<reference evidence="1" key="1">
    <citation type="submission" date="2023-03" db="EMBL/GenBank/DDBJ databases">
        <title>Massive genome expansion in bonnet fungi (Mycena s.s.) driven by repeated elements and novel gene families across ecological guilds.</title>
        <authorList>
            <consortium name="Lawrence Berkeley National Laboratory"/>
            <person name="Harder C.B."/>
            <person name="Miyauchi S."/>
            <person name="Viragh M."/>
            <person name="Kuo A."/>
            <person name="Thoen E."/>
            <person name="Andreopoulos B."/>
            <person name="Lu D."/>
            <person name="Skrede I."/>
            <person name="Drula E."/>
            <person name="Henrissat B."/>
            <person name="Morin E."/>
            <person name="Kohler A."/>
            <person name="Barry K."/>
            <person name="LaButti K."/>
            <person name="Morin E."/>
            <person name="Salamov A."/>
            <person name="Lipzen A."/>
            <person name="Mereny Z."/>
            <person name="Hegedus B."/>
            <person name="Baldrian P."/>
            <person name="Stursova M."/>
            <person name="Weitz H."/>
            <person name="Taylor A."/>
            <person name="Grigoriev I.V."/>
            <person name="Nagy L.G."/>
            <person name="Martin F."/>
            <person name="Kauserud H."/>
        </authorList>
    </citation>
    <scope>NUCLEOTIDE SEQUENCE</scope>
    <source>
        <strain evidence="1">CBHHK173m</strain>
    </source>
</reference>
<accession>A0AAD6UDB1</accession>